<keyword evidence="4 8" id="KW-0812">Transmembrane</keyword>
<evidence type="ECO:0000256" key="7">
    <source>
        <dbReference type="RuleBase" id="RU003346"/>
    </source>
</evidence>
<dbReference type="Proteomes" id="UP001056436">
    <property type="component" value="Unassembled WGS sequence"/>
</dbReference>
<evidence type="ECO:0000256" key="2">
    <source>
        <dbReference type="ARBA" id="ARBA00010992"/>
    </source>
</evidence>
<dbReference type="Pfam" id="PF00083">
    <property type="entry name" value="Sugar_tr"/>
    <property type="match status" value="1"/>
</dbReference>
<feature type="transmembrane region" description="Helical" evidence="8">
    <location>
        <begin position="310"/>
        <end position="331"/>
    </location>
</feature>
<dbReference type="InterPro" id="IPR020846">
    <property type="entry name" value="MFS_dom"/>
</dbReference>
<comment type="similarity">
    <text evidence="2 7">Belongs to the major facilitator superfamily. Sugar transporter (TC 2.A.1.1) family.</text>
</comment>
<proteinExistence type="inferred from homology"/>
<dbReference type="Gene3D" id="1.20.1250.20">
    <property type="entry name" value="MFS general substrate transporter like domains"/>
    <property type="match status" value="1"/>
</dbReference>
<dbReference type="GO" id="GO:0005351">
    <property type="term" value="F:carbohydrate:proton symporter activity"/>
    <property type="evidence" value="ECO:0007669"/>
    <property type="project" value="TreeGrafter"/>
</dbReference>
<feature type="transmembrane region" description="Helical" evidence="8">
    <location>
        <begin position="175"/>
        <end position="198"/>
    </location>
</feature>
<dbReference type="GO" id="GO:0016020">
    <property type="term" value="C:membrane"/>
    <property type="evidence" value="ECO:0007669"/>
    <property type="project" value="UniProtKB-SubCell"/>
</dbReference>
<dbReference type="PANTHER" id="PTHR48022">
    <property type="entry name" value="PLASTIDIC GLUCOSE TRANSPORTER 4"/>
    <property type="match status" value="1"/>
</dbReference>
<evidence type="ECO:0000256" key="6">
    <source>
        <dbReference type="ARBA" id="ARBA00023136"/>
    </source>
</evidence>
<dbReference type="InterPro" id="IPR036259">
    <property type="entry name" value="MFS_trans_sf"/>
</dbReference>
<dbReference type="SUPFAM" id="SSF103473">
    <property type="entry name" value="MFS general substrate transporter"/>
    <property type="match status" value="1"/>
</dbReference>
<evidence type="ECO:0000313" key="10">
    <source>
        <dbReference type="EMBL" id="KAI3544550.1"/>
    </source>
</evidence>
<keyword evidence="10" id="KW-0762">Sugar transport</keyword>
<dbReference type="InterPro" id="IPR005828">
    <property type="entry name" value="MFS_sugar_transport-like"/>
</dbReference>
<name>A0A9P9X9W5_9PEZI</name>
<dbReference type="InterPro" id="IPR003663">
    <property type="entry name" value="Sugar/inositol_transpt"/>
</dbReference>
<accession>A0A9P9X9W5</accession>
<feature type="transmembrane region" description="Helical" evidence="8">
    <location>
        <begin position="144"/>
        <end position="163"/>
    </location>
</feature>
<gene>
    <name evidence="10" type="ORF">CABS02_09658</name>
</gene>
<feature type="transmembrane region" description="Helical" evidence="8">
    <location>
        <begin position="55"/>
        <end position="79"/>
    </location>
</feature>
<keyword evidence="6 8" id="KW-0472">Membrane</keyword>
<protein>
    <submittedName>
        <fullName evidence="10">Sugar transport protein</fullName>
    </submittedName>
</protein>
<dbReference type="InterPro" id="IPR050360">
    <property type="entry name" value="MFS_Sugar_Transporters"/>
</dbReference>
<dbReference type="PROSITE" id="PS50850">
    <property type="entry name" value="MFS"/>
    <property type="match status" value="1"/>
</dbReference>
<feature type="transmembrane region" description="Helical" evidence="8">
    <location>
        <begin position="91"/>
        <end position="113"/>
    </location>
</feature>
<organism evidence="10 11">
    <name type="scientific">Colletotrichum abscissum</name>
    <dbReference type="NCBI Taxonomy" id="1671311"/>
    <lineage>
        <taxon>Eukaryota</taxon>
        <taxon>Fungi</taxon>
        <taxon>Dikarya</taxon>
        <taxon>Ascomycota</taxon>
        <taxon>Pezizomycotina</taxon>
        <taxon>Sordariomycetes</taxon>
        <taxon>Hypocreomycetidae</taxon>
        <taxon>Glomerellales</taxon>
        <taxon>Glomerellaceae</taxon>
        <taxon>Colletotrichum</taxon>
        <taxon>Colletotrichum acutatum species complex</taxon>
    </lineage>
</organism>
<comment type="subcellular location">
    <subcellularLocation>
        <location evidence="1">Membrane</location>
        <topology evidence="1">Multi-pass membrane protein</topology>
    </subcellularLocation>
</comment>
<evidence type="ECO:0000259" key="9">
    <source>
        <dbReference type="PROSITE" id="PS50850"/>
    </source>
</evidence>
<evidence type="ECO:0000256" key="4">
    <source>
        <dbReference type="ARBA" id="ARBA00022692"/>
    </source>
</evidence>
<feature type="transmembrane region" description="Helical" evidence="8">
    <location>
        <begin position="442"/>
        <end position="460"/>
    </location>
</feature>
<dbReference type="PANTHER" id="PTHR48022:SF2">
    <property type="entry name" value="PLASTIDIC GLUCOSE TRANSPORTER 4"/>
    <property type="match status" value="1"/>
</dbReference>
<keyword evidence="5 8" id="KW-1133">Transmembrane helix</keyword>
<dbReference type="AlphaFoldDB" id="A0A9P9X9W5"/>
<dbReference type="OrthoDB" id="5399138at2759"/>
<feature type="domain" description="Major facilitator superfamily (MFS) profile" evidence="9">
    <location>
        <begin position="18"/>
        <end position="464"/>
    </location>
</feature>
<comment type="caution">
    <text evidence="10">The sequence shown here is derived from an EMBL/GenBank/DDBJ whole genome shotgun (WGS) entry which is preliminary data.</text>
</comment>
<dbReference type="NCBIfam" id="TIGR00879">
    <property type="entry name" value="SP"/>
    <property type="match status" value="1"/>
</dbReference>
<keyword evidence="11" id="KW-1185">Reference proteome</keyword>
<keyword evidence="3 7" id="KW-0813">Transport</keyword>
<feature type="transmembrane region" description="Helical" evidence="8">
    <location>
        <begin position="343"/>
        <end position="362"/>
    </location>
</feature>
<evidence type="ECO:0000256" key="3">
    <source>
        <dbReference type="ARBA" id="ARBA00022448"/>
    </source>
</evidence>
<sequence>MRQFRMPPLYARASIATGACLMLWGLSPLRLDTGSIGPITAMETFKTSFGHFSAILHGAIVSTLLITGTISALLAGMLADQLGRVAMISTGAAVFGLGAAIECGAVHLAMFIAGRAVKGLGTGLFVSTVAVQICEITPAKTRGFWVAFSQFMLTVGLSLGYFICYGTRRVADSSASWRVPLAVEAILGFGLAATTLFVPQSPRWLVAKGQVDKARLVFTQLGISEEEQREMLASKGVQEAAAAAVHPPNMSMADTIRATIHDFRKALSRPFRSRTAFGCFLMAAQQTSFIDGILYYAPLLFRQSGLSEETTFLCSGILALVIMVITILATIFTDSWGRRTCTIVGGTGIAILMFLMGSLYAANQVRVDGGAGRWVVIVSIYLFAVVFNGTWAICIKAFLVESLPRETRSSGAALGQAANWLANFVVALTAPPFLAASSSGPYFFYGGCTLVSVVVCAVWMTETKSQSLEAIEAAYLERKSGKLDEKMTWTTTTEGLSGSEET</sequence>
<dbReference type="FunFam" id="1.20.1250.20:FF:000134">
    <property type="entry name" value="MFS sugar transporter protein"/>
    <property type="match status" value="1"/>
</dbReference>
<dbReference type="EMBL" id="SDAQ01000066">
    <property type="protein sequence ID" value="KAI3544550.1"/>
    <property type="molecule type" value="Genomic_DNA"/>
</dbReference>
<feature type="transmembrane region" description="Helical" evidence="8">
    <location>
        <begin position="374"/>
        <end position="399"/>
    </location>
</feature>
<evidence type="ECO:0000256" key="8">
    <source>
        <dbReference type="SAM" id="Phobius"/>
    </source>
</evidence>
<evidence type="ECO:0000313" key="11">
    <source>
        <dbReference type="Proteomes" id="UP001056436"/>
    </source>
</evidence>
<evidence type="ECO:0000256" key="1">
    <source>
        <dbReference type="ARBA" id="ARBA00004141"/>
    </source>
</evidence>
<evidence type="ECO:0000256" key="5">
    <source>
        <dbReference type="ARBA" id="ARBA00022989"/>
    </source>
</evidence>
<reference evidence="10" key="1">
    <citation type="submission" date="2019-01" db="EMBL/GenBank/DDBJ databases">
        <title>Colletotrichum abscissum LGMF1257.</title>
        <authorList>
            <person name="Baroncelli R."/>
        </authorList>
    </citation>
    <scope>NUCLEOTIDE SEQUENCE</scope>
    <source>
        <strain evidence="10">Ca142</strain>
    </source>
</reference>